<keyword evidence="1" id="KW-0732">Signal</keyword>
<feature type="chain" id="PRO_5020313294" evidence="1">
    <location>
        <begin position="24"/>
        <end position="100"/>
    </location>
</feature>
<dbReference type="InterPro" id="IPR025905">
    <property type="entry name" value="NVEALA"/>
</dbReference>
<name>A0A4S2AAV1_9BACE</name>
<evidence type="ECO:0000256" key="1">
    <source>
        <dbReference type="SAM" id="SignalP"/>
    </source>
</evidence>
<dbReference type="Pfam" id="PF14055">
    <property type="entry name" value="NVEALA"/>
    <property type="match status" value="1"/>
</dbReference>
<protein>
    <submittedName>
        <fullName evidence="2">Uncharacterized protein</fullName>
    </submittedName>
</protein>
<evidence type="ECO:0000313" key="3">
    <source>
        <dbReference type="Proteomes" id="UP000310532"/>
    </source>
</evidence>
<evidence type="ECO:0000313" key="2">
    <source>
        <dbReference type="EMBL" id="TGX97835.1"/>
    </source>
</evidence>
<proteinExistence type="predicted"/>
<dbReference type="AlphaFoldDB" id="A0A4S2AAV1"/>
<keyword evidence="3" id="KW-1185">Reference proteome</keyword>
<organism evidence="2 3">
    <name type="scientific">Bacteroides muris</name>
    <name type="common">ex Afrizal et al. 2022</name>
    <dbReference type="NCBI Taxonomy" id="2516960"/>
    <lineage>
        <taxon>Bacteria</taxon>
        <taxon>Pseudomonadati</taxon>
        <taxon>Bacteroidota</taxon>
        <taxon>Bacteroidia</taxon>
        <taxon>Bacteroidales</taxon>
        <taxon>Bacteroidaceae</taxon>
        <taxon>Bacteroides</taxon>
    </lineage>
</organism>
<sequence length="100" mass="10511">MNKIFKITLVAAVAAVAGYGVYANQNEKAMSDLMLANVEALAGSNEGYVIGPIGTNWKTYRITCVRTVGFDYIIVDTTTTTYEADVCGKGSGTCLSPAGC</sequence>
<accession>A0A4S2AAV1</accession>
<dbReference type="RefSeq" id="WP_136011513.1">
    <property type="nucleotide sequence ID" value="NZ_SRYZ01000086.1"/>
</dbReference>
<dbReference type="Proteomes" id="UP000310532">
    <property type="component" value="Unassembled WGS sequence"/>
</dbReference>
<reference evidence="2 3" key="1">
    <citation type="submission" date="2019-04" db="EMBL/GenBank/DDBJ databases">
        <title>Microbes associate with the intestines of laboratory mice.</title>
        <authorList>
            <person name="Navarre W."/>
            <person name="Wong E."/>
            <person name="Huang K."/>
            <person name="Tropini C."/>
            <person name="Ng K."/>
            <person name="Yu B."/>
        </authorList>
    </citation>
    <scope>NUCLEOTIDE SEQUENCE [LARGE SCALE GENOMIC DNA]</scope>
    <source>
        <strain evidence="2 3">NM69_E16B</strain>
    </source>
</reference>
<feature type="signal peptide" evidence="1">
    <location>
        <begin position="1"/>
        <end position="23"/>
    </location>
</feature>
<comment type="caution">
    <text evidence="2">The sequence shown here is derived from an EMBL/GenBank/DDBJ whole genome shotgun (WGS) entry which is preliminary data.</text>
</comment>
<dbReference type="EMBL" id="SRYZ01000086">
    <property type="protein sequence ID" value="TGX97835.1"/>
    <property type="molecule type" value="Genomic_DNA"/>
</dbReference>
<gene>
    <name evidence="2" type="ORF">E5355_18700</name>
</gene>